<dbReference type="Pfam" id="PF01156">
    <property type="entry name" value="IU_nuc_hydro"/>
    <property type="match status" value="1"/>
</dbReference>
<dbReference type="InParanoid" id="Q2GM79"/>
<dbReference type="eggNOG" id="ENOG502S3M0">
    <property type="taxonomic scope" value="Eukaryota"/>
</dbReference>
<dbReference type="OMA" id="AHVVNNW"/>
<dbReference type="GeneID" id="4397335"/>
<dbReference type="EMBL" id="CH408036">
    <property type="protein sequence ID" value="EAQ83107.1"/>
    <property type="molecule type" value="Genomic_DNA"/>
</dbReference>
<evidence type="ECO:0000259" key="2">
    <source>
        <dbReference type="Pfam" id="PF01156"/>
    </source>
</evidence>
<evidence type="ECO:0000313" key="4">
    <source>
        <dbReference type="Proteomes" id="UP000001056"/>
    </source>
</evidence>
<accession>Q2GM79</accession>
<feature type="domain" description="Inosine/uridine-preferring nucleoside hydrolase" evidence="2">
    <location>
        <begin position="18"/>
        <end position="215"/>
    </location>
</feature>
<dbReference type="GO" id="GO:0016799">
    <property type="term" value="F:hydrolase activity, hydrolyzing N-glycosyl compounds"/>
    <property type="evidence" value="ECO:0007669"/>
    <property type="project" value="InterPro"/>
</dbReference>
<reference evidence="4" key="1">
    <citation type="journal article" date="2015" name="Genome Announc.">
        <title>Draft genome sequence of the cellulolytic fungus Chaetomium globosum.</title>
        <authorList>
            <person name="Cuomo C.A."/>
            <person name="Untereiner W.A."/>
            <person name="Ma L.-J."/>
            <person name="Grabherr M."/>
            <person name="Birren B.W."/>
        </authorList>
    </citation>
    <scope>NUCLEOTIDE SEQUENCE [LARGE SCALE GENOMIC DNA]</scope>
    <source>
        <strain evidence="4">ATCC 6205 / CBS 148.51 / DSM 1962 / NBRC 6347 / NRRL 1970</strain>
    </source>
</reference>
<dbReference type="HOGENOM" id="CLU_055874_0_0_1"/>
<dbReference type="OrthoDB" id="187522at2759"/>
<dbReference type="PANTHER" id="PTHR43264:SF1">
    <property type="entry name" value="INOSINE_URIDINE-PREFERRING NUCLEOSIDE HYDROLASE DOMAIN-CONTAINING PROTEIN"/>
    <property type="match status" value="1"/>
</dbReference>
<evidence type="ECO:0000256" key="1">
    <source>
        <dbReference type="ARBA" id="ARBA00009176"/>
    </source>
</evidence>
<dbReference type="STRING" id="306901.Q2GM79"/>
<gene>
    <name evidence="3" type="ORF">CHGG_10925</name>
</gene>
<organism evidence="3 4">
    <name type="scientific">Chaetomium globosum (strain ATCC 6205 / CBS 148.51 / DSM 1962 / NBRC 6347 / NRRL 1970)</name>
    <name type="common">Soil fungus</name>
    <dbReference type="NCBI Taxonomy" id="306901"/>
    <lineage>
        <taxon>Eukaryota</taxon>
        <taxon>Fungi</taxon>
        <taxon>Dikarya</taxon>
        <taxon>Ascomycota</taxon>
        <taxon>Pezizomycotina</taxon>
        <taxon>Sordariomycetes</taxon>
        <taxon>Sordariomycetidae</taxon>
        <taxon>Sordariales</taxon>
        <taxon>Chaetomiaceae</taxon>
        <taxon>Chaetomium</taxon>
    </lineage>
</organism>
<dbReference type="InterPro" id="IPR001910">
    <property type="entry name" value="Inosine/uridine_hydrolase_dom"/>
</dbReference>
<dbReference type="Proteomes" id="UP000001056">
    <property type="component" value="Unassembled WGS sequence"/>
</dbReference>
<dbReference type="SUPFAM" id="SSF53590">
    <property type="entry name" value="Nucleoside hydrolase"/>
    <property type="match status" value="1"/>
</dbReference>
<dbReference type="PANTHER" id="PTHR43264">
    <property type="match status" value="1"/>
</dbReference>
<dbReference type="AlphaFoldDB" id="Q2GM79"/>
<sequence>MAIGLESVLASGCNRKPIIIDTDLFSDVDDVGSLAIANVLQNYGVADLLGVVINSHSQYGALAASVVNTYFGNGNISIGAIRPLTNETFFDTYNFLRGEYAAKIAQHWPRQLNDSSATPTPVQLYRSILSAADDKSVTIISIGFLTNLAALLEDDGPDSRSLISAKVKELVVMGGQYPSGREFNFGGVDPASAHKAINNWPRQVPVTYIGFELGKDIFSGGRLTDSNAPTRSPVLAAYQWYVGRCSTLRESWDPITTLYGICGIEGCGELGMGKLFEFANDKGYNWVGEDGSNEWVNDTGAVNQHWLKLAEGVTNEDVAWWLDRFIGENPDGRRCPDLACDDAWDSAGFDDRDSFHVGQGNEGQ</sequence>
<protein>
    <recommendedName>
        <fullName evidence="2">Inosine/uridine-preferring nucleoside hydrolase domain-containing protein</fullName>
    </recommendedName>
</protein>
<dbReference type="InterPro" id="IPR036452">
    <property type="entry name" value="Ribo_hydro-like"/>
</dbReference>
<evidence type="ECO:0000313" key="3">
    <source>
        <dbReference type="EMBL" id="EAQ83107.1"/>
    </source>
</evidence>
<comment type="similarity">
    <text evidence="1">Belongs to the IUNH family.</text>
</comment>
<dbReference type="VEuPathDB" id="FungiDB:CHGG_10925"/>
<dbReference type="RefSeq" id="XP_001226192.1">
    <property type="nucleotide sequence ID" value="XM_001226191.1"/>
</dbReference>
<proteinExistence type="inferred from homology"/>
<keyword evidence="4" id="KW-1185">Reference proteome</keyword>
<dbReference type="Gene3D" id="3.90.245.10">
    <property type="entry name" value="Ribonucleoside hydrolase-like"/>
    <property type="match status" value="1"/>
</dbReference>
<name>Q2GM79_CHAGB</name>